<dbReference type="Proteomes" id="UP000031672">
    <property type="component" value="Unassembled WGS sequence"/>
</dbReference>
<sequence>MKINTYNHTSDNTLLKEFDLDKSSSRIILKSFHTALIAIAICLLVNVALRIDYIFLGNSLGEASVTEILELVMLAISSCSFFLVAKQRSSLKHAAVLVGAFFLVMFIRENDGWLDHIAHGSWVYPAVLTAVAAIIYAAKNGKQSVTQLAVILNTPSANLLILGLIMLLVYSRLMGMGGFWKDVMSEHYVRDVKSIVEEGTELLAYCIIAYASVKIQRHLKKA</sequence>
<accession>A0A0C2NUK0</accession>
<dbReference type="RefSeq" id="WP_040989040.1">
    <property type="nucleotide sequence ID" value="NZ_JTKH01000008.1"/>
</dbReference>
<keyword evidence="1" id="KW-0472">Membrane</keyword>
<keyword evidence="1" id="KW-1133">Transmembrane helix</keyword>
<evidence type="ECO:0000313" key="3">
    <source>
        <dbReference type="Proteomes" id="UP000031672"/>
    </source>
</evidence>
<comment type="caution">
    <text evidence="2">The sequence shown here is derived from an EMBL/GenBank/DDBJ whole genome shotgun (WGS) entry which is preliminary data.</text>
</comment>
<evidence type="ECO:0000256" key="1">
    <source>
        <dbReference type="SAM" id="Phobius"/>
    </source>
</evidence>
<proteinExistence type="predicted"/>
<keyword evidence="3" id="KW-1185">Reference proteome</keyword>
<keyword evidence="1" id="KW-0812">Transmembrane</keyword>
<dbReference type="OrthoDB" id="1425700at2"/>
<feature type="transmembrane region" description="Helical" evidence="1">
    <location>
        <begin position="32"/>
        <end position="56"/>
    </location>
</feature>
<protein>
    <submittedName>
        <fullName evidence="2">Membrane protein</fullName>
    </submittedName>
</protein>
<dbReference type="AlphaFoldDB" id="A0A0C2NUK0"/>
<accession>A0A0C2NVL6</accession>
<gene>
    <name evidence="2" type="ORF">OJ16_07615</name>
</gene>
<feature type="transmembrane region" description="Helical" evidence="1">
    <location>
        <begin position="68"/>
        <end position="84"/>
    </location>
</feature>
<evidence type="ECO:0000313" key="2">
    <source>
        <dbReference type="EMBL" id="KII79865.1"/>
    </source>
</evidence>
<feature type="transmembrane region" description="Helical" evidence="1">
    <location>
        <begin position="150"/>
        <end position="170"/>
    </location>
</feature>
<feature type="transmembrane region" description="Helical" evidence="1">
    <location>
        <begin position="119"/>
        <end position="138"/>
    </location>
</feature>
<organism evidence="2 3">
    <name type="scientific">Vibrio renipiscarius</name>
    <dbReference type="NCBI Taxonomy" id="1461322"/>
    <lineage>
        <taxon>Bacteria</taxon>
        <taxon>Pseudomonadati</taxon>
        <taxon>Pseudomonadota</taxon>
        <taxon>Gammaproteobacteria</taxon>
        <taxon>Vibrionales</taxon>
        <taxon>Vibrionaceae</taxon>
        <taxon>Vibrio</taxon>
    </lineage>
</organism>
<reference evidence="2 3" key="1">
    <citation type="submission" date="2014-11" db="EMBL/GenBank/DDBJ databases">
        <title>Draft Genome Sequence of Vibrio piscirenalis strains CECT 8603T and CECT 8604, two marine Gammaproteobacterium isolated from cultured gilthead sea bream (Sparus aurata).</title>
        <authorList>
            <person name="Arahal D.R."/>
            <person name="Rodrigo-Torres L."/>
            <person name="Lucena T."/>
            <person name="Pujalte M.J."/>
        </authorList>
    </citation>
    <scope>NUCLEOTIDE SEQUENCE [LARGE SCALE GENOMIC DNA]</scope>
    <source>
        <strain evidence="2 3">DCR 1-4-2</strain>
    </source>
</reference>
<name>A0A0C2NUK0_9VIBR</name>
<dbReference type="STRING" id="1461322.OJ16_07615"/>
<dbReference type="EMBL" id="JTKH01000008">
    <property type="protein sequence ID" value="KII79865.1"/>
    <property type="molecule type" value="Genomic_DNA"/>
</dbReference>
<feature type="transmembrane region" description="Helical" evidence="1">
    <location>
        <begin position="91"/>
        <end position="107"/>
    </location>
</feature>